<accession>A0A5M8NWP3</accession>
<evidence type="ECO:0000313" key="2">
    <source>
        <dbReference type="Proteomes" id="UP000324575"/>
    </source>
</evidence>
<dbReference type="Proteomes" id="UP000324575">
    <property type="component" value="Unassembled WGS sequence"/>
</dbReference>
<sequence length="601" mass="67537">MKHLIFSLIAFLAICYASCTGQYDNVDKNAGEVIYPARFDTIFGKIGYERVELDLLNAGRLPSSELHLGQASKTVVEYDGVKHYVDSVCSWVNVTGLTQSKLYRFYVYTEDEFENPSVPQEIALIPFTQLDRDLVSVASPKLSVSPSSLVVEWPNGLNSVVMDYVSLSYQYTDKDGEQQNGSTKDARFYCGNLPAGQEVTVDISYKVVPITSDGTKILDTVVVTKPLTLTTPIATTPFSPSEPDILRANGITTFTSAAVQSVTKLVYPLHVVTFQDLFYFPNLEELVLTGEGLSNILPVLTYDRNTVKTQCGGGAWQPFMLRSDKKADIHISSIAALTDILESGQLKRVRYIPNSMALDDILAPYVASGVVKLVQDSDPVYTDPVFIEPQFFVNGQVVDNNWEMLNFYSGSFLPRPGLSDTKHFDIAGGKDVVNGKEVDLHLDQLLQQDGKNIYRCVIYKRSASFAMALPKEYMYDNKRYKNLKFKMFCGTEASIMEGANQNFLQPWIRPMNYMWNFGSNSNYGQENWDITQPQTNWIQTDQIQTQWKEYTIDMSANTGGDTNRRNRAIVFNIGHEPGGDYAYDENKQAVLYVADIRFTKN</sequence>
<comment type="caution">
    <text evidence="1">The sequence shown here is derived from an EMBL/GenBank/DDBJ whole genome shotgun (WGS) entry which is preliminary data.</text>
</comment>
<gene>
    <name evidence="1" type="ORF">EZS26_003019</name>
</gene>
<evidence type="ECO:0000313" key="1">
    <source>
        <dbReference type="EMBL" id="KAA6300827.1"/>
    </source>
</evidence>
<protein>
    <submittedName>
        <fullName evidence="1">Uncharacterized protein</fullName>
    </submittedName>
</protein>
<dbReference type="EMBL" id="SNRX01000045">
    <property type="protein sequence ID" value="KAA6300827.1"/>
    <property type="molecule type" value="Genomic_DNA"/>
</dbReference>
<dbReference type="AlphaFoldDB" id="A0A5M8NWP3"/>
<proteinExistence type="predicted"/>
<reference evidence="1 2" key="1">
    <citation type="submission" date="2019-03" db="EMBL/GenBank/DDBJ databases">
        <title>Single cell metagenomics reveals metabolic interactions within the superorganism composed of flagellate Streblomastix strix and complex community of Bacteroidetes bacteria on its surface.</title>
        <authorList>
            <person name="Treitli S.C."/>
            <person name="Kolisko M."/>
            <person name="Husnik F."/>
            <person name="Keeling P."/>
            <person name="Hampl V."/>
        </authorList>
    </citation>
    <scope>NUCLEOTIDE SEQUENCE [LARGE SCALE GENOMIC DNA]</scope>
    <source>
        <strain evidence="1">St1</strain>
    </source>
</reference>
<organism evidence="1 2">
    <name type="scientific">Candidatus Ordinivivax streblomastigis</name>
    <dbReference type="NCBI Taxonomy" id="2540710"/>
    <lineage>
        <taxon>Bacteria</taxon>
        <taxon>Pseudomonadati</taxon>
        <taxon>Bacteroidota</taxon>
        <taxon>Bacteroidia</taxon>
        <taxon>Bacteroidales</taxon>
        <taxon>Candidatus Ordinivivax</taxon>
    </lineage>
</organism>
<name>A0A5M8NWP3_9BACT</name>